<keyword evidence="9" id="KW-0234">DNA repair</keyword>
<dbReference type="Gene3D" id="1.25.40.80">
    <property type="match status" value="1"/>
</dbReference>
<dbReference type="PANTHER" id="PTHR10211">
    <property type="entry name" value="DEOXYRIBODIPYRIMIDINE PHOTOLYASE"/>
    <property type="match status" value="1"/>
</dbReference>
<dbReference type="InterPro" id="IPR006050">
    <property type="entry name" value="DNA_photolyase_N"/>
</dbReference>
<dbReference type="SUPFAM" id="SSF52425">
    <property type="entry name" value="Cryptochrome/photolyase, N-terminal domain"/>
    <property type="match status" value="1"/>
</dbReference>
<evidence type="ECO:0000256" key="1">
    <source>
        <dbReference type="ARBA" id="ARBA00001974"/>
    </source>
</evidence>
<dbReference type="EC" id="4.1.99.3" evidence="3"/>
<name>A0A7C1CVJ7_9BACT</name>
<evidence type="ECO:0000256" key="5">
    <source>
        <dbReference type="ARBA" id="ARBA00022630"/>
    </source>
</evidence>
<reference evidence="14" key="1">
    <citation type="journal article" date="2020" name="mSystems">
        <title>Genome- and Community-Level Interaction Insights into Carbon Utilization and Element Cycling Functions of Hydrothermarchaeota in Hydrothermal Sediment.</title>
        <authorList>
            <person name="Zhou Z."/>
            <person name="Liu Y."/>
            <person name="Xu W."/>
            <person name="Pan J."/>
            <person name="Luo Z.H."/>
            <person name="Li M."/>
        </authorList>
    </citation>
    <scope>NUCLEOTIDE SEQUENCE [LARGE SCALE GENOMIC DNA]</scope>
    <source>
        <strain evidence="14">SpSt-1179</strain>
    </source>
</reference>
<comment type="similarity">
    <text evidence="2">Belongs to the DNA photolyase class-2 family.</text>
</comment>
<evidence type="ECO:0000256" key="9">
    <source>
        <dbReference type="ARBA" id="ARBA00023204"/>
    </source>
</evidence>
<evidence type="ECO:0000256" key="12">
    <source>
        <dbReference type="ARBA" id="ARBA00033999"/>
    </source>
</evidence>
<evidence type="ECO:0000256" key="10">
    <source>
        <dbReference type="ARBA" id="ARBA00023239"/>
    </source>
</evidence>
<evidence type="ECO:0000256" key="8">
    <source>
        <dbReference type="ARBA" id="ARBA00023125"/>
    </source>
</evidence>
<keyword evidence="7" id="KW-0274">FAD</keyword>
<evidence type="ECO:0000256" key="3">
    <source>
        <dbReference type="ARBA" id="ARBA00013149"/>
    </source>
</evidence>
<evidence type="ECO:0000256" key="6">
    <source>
        <dbReference type="ARBA" id="ARBA00022763"/>
    </source>
</evidence>
<evidence type="ECO:0000313" key="14">
    <source>
        <dbReference type="EMBL" id="HDP77071.1"/>
    </source>
</evidence>
<gene>
    <name evidence="14" type="ORF">ENN47_02570</name>
</gene>
<dbReference type="GO" id="GO:0000719">
    <property type="term" value="P:photoreactive repair"/>
    <property type="evidence" value="ECO:0007669"/>
    <property type="project" value="TreeGrafter"/>
</dbReference>
<keyword evidence="10" id="KW-0456">Lyase</keyword>
<dbReference type="EMBL" id="DSBT01000076">
    <property type="protein sequence ID" value="HDP77071.1"/>
    <property type="molecule type" value="Genomic_DNA"/>
</dbReference>
<comment type="caution">
    <text evidence="14">The sequence shown here is derived from an EMBL/GenBank/DDBJ whole genome shotgun (WGS) entry which is preliminary data.</text>
</comment>
<dbReference type="PROSITE" id="PS51645">
    <property type="entry name" value="PHR_CRY_ALPHA_BETA"/>
    <property type="match status" value="1"/>
</dbReference>
<dbReference type="InterPro" id="IPR036155">
    <property type="entry name" value="Crypto/Photolyase_N_sf"/>
</dbReference>
<dbReference type="GO" id="GO:0003904">
    <property type="term" value="F:deoxyribodipyrimidine photo-lyase activity"/>
    <property type="evidence" value="ECO:0007669"/>
    <property type="project" value="UniProtKB-EC"/>
</dbReference>
<dbReference type="InterPro" id="IPR032673">
    <property type="entry name" value="DNA_photolyase_2_CS"/>
</dbReference>
<keyword evidence="6" id="KW-0227">DNA damage</keyword>
<dbReference type="PANTHER" id="PTHR10211:SF0">
    <property type="entry name" value="DEOXYRIBODIPYRIMIDINE PHOTO-LYASE"/>
    <property type="match status" value="1"/>
</dbReference>
<evidence type="ECO:0000259" key="13">
    <source>
        <dbReference type="PROSITE" id="PS51645"/>
    </source>
</evidence>
<evidence type="ECO:0000256" key="4">
    <source>
        <dbReference type="ARBA" id="ARBA00014046"/>
    </source>
</evidence>
<dbReference type="InterPro" id="IPR036134">
    <property type="entry name" value="Crypto/Photolyase_FAD-like_sf"/>
</dbReference>
<dbReference type="Proteomes" id="UP000886198">
    <property type="component" value="Unassembled WGS sequence"/>
</dbReference>
<dbReference type="Pfam" id="PF00875">
    <property type="entry name" value="DNA_photolyase"/>
    <property type="match status" value="1"/>
</dbReference>
<evidence type="ECO:0000256" key="7">
    <source>
        <dbReference type="ARBA" id="ARBA00022827"/>
    </source>
</evidence>
<dbReference type="InterPro" id="IPR014729">
    <property type="entry name" value="Rossmann-like_a/b/a_fold"/>
</dbReference>
<proteinExistence type="inferred from homology"/>
<dbReference type="PROSITE" id="PS01084">
    <property type="entry name" value="DNA_PHOTOLYASES_2_2"/>
    <property type="match status" value="1"/>
</dbReference>
<keyword evidence="5" id="KW-0285">Flavoprotein</keyword>
<keyword evidence="8" id="KW-0238">DNA-binding</keyword>
<dbReference type="GO" id="GO:0003677">
    <property type="term" value="F:DNA binding"/>
    <property type="evidence" value="ECO:0007669"/>
    <property type="project" value="UniProtKB-KW"/>
</dbReference>
<dbReference type="FunFam" id="1.10.579.10:FF:000002">
    <property type="entry name" value="Deoxyribodipyrimidine photolyase"/>
    <property type="match status" value="1"/>
</dbReference>
<dbReference type="Gene3D" id="1.10.579.10">
    <property type="entry name" value="DNA Cyclobutane Dipyrimidine Photolyase, subunit A, domain 3"/>
    <property type="match status" value="1"/>
</dbReference>
<feature type="domain" description="Photolyase/cryptochrome alpha/beta" evidence="13">
    <location>
        <begin position="18"/>
        <end position="146"/>
    </location>
</feature>
<dbReference type="SUPFAM" id="SSF48173">
    <property type="entry name" value="Cryptochrome/photolyase FAD-binding domain"/>
    <property type="match status" value="1"/>
</dbReference>
<evidence type="ECO:0000256" key="2">
    <source>
        <dbReference type="ARBA" id="ARBA00006409"/>
    </source>
</evidence>
<comment type="cofactor">
    <cofactor evidence="1">
        <name>FAD</name>
        <dbReference type="ChEBI" id="CHEBI:57692"/>
    </cofactor>
</comment>
<organism evidence="14">
    <name type="scientific">Mesotoga infera</name>
    <dbReference type="NCBI Taxonomy" id="1236046"/>
    <lineage>
        <taxon>Bacteria</taxon>
        <taxon>Thermotogati</taxon>
        <taxon>Thermotogota</taxon>
        <taxon>Thermotogae</taxon>
        <taxon>Kosmotogales</taxon>
        <taxon>Kosmotogaceae</taxon>
        <taxon>Mesotoga</taxon>
    </lineage>
</organism>
<dbReference type="AlphaFoldDB" id="A0A7C1CVJ7"/>
<protein>
    <recommendedName>
        <fullName evidence="4">Deoxyribodipyrimidine photo-lyase</fullName>
        <ecNumber evidence="3">4.1.99.3</ecNumber>
    </recommendedName>
    <alternativeName>
        <fullName evidence="11">DNA photolyase</fullName>
    </alternativeName>
</protein>
<evidence type="ECO:0000256" key="11">
    <source>
        <dbReference type="ARBA" id="ARBA00031671"/>
    </source>
</evidence>
<comment type="catalytic activity">
    <reaction evidence="12">
        <text>cyclobutadipyrimidine (in DNA) = 2 pyrimidine residues (in DNA).</text>
        <dbReference type="EC" id="4.1.99.3"/>
    </reaction>
</comment>
<dbReference type="InterPro" id="IPR052219">
    <property type="entry name" value="Photolyase_Class-2"/>
</dbReference>
<accession>A0A7C1CVJ7</accession>
<dbReference type="Gene3D" id="3.40.50.620">
    <property type="entry name" value="HUPs"/>
    <property type="match status" value="1"/>
</dbReference>
<sequence>MKTERIHRLNEKTSGSGEFVLYWMQASQRTDENHALEFAKQEAKTLGVPLVVLFIIVVDYPSANLRSFSFMLDGLRDVKYRLENSGIRFVILKGDPTYILPSVSQDCSEIITDVGYLRHQIAWRRELASLVKCSVLAVETNVVVPVETASTKEEYSAATFRRKVMELVPEFVSDFSPVEFRSSSPRIEFEGSLNLDELSLADVDQSVPIVTDFRGGQEAAKAMLQRFIEMKIDRFVEDRNDPNCDCLSQMSPFLHFGQISPCYITRKVFESHLPGTDAYIEELIVRRELSMNFAFYNAYYDSFRSLPSWAQKTLNDHRNDRRDPVYSLSQLERGETDDFYWNAAQSEMVLNGKMHGYMRMYWGKKLLEWNSDPETAIRVAIQLNDKYEIDGRDPNGYAGILWCFGKHDRAWPERPVFGKVRYMNSNGLKRKFDADAYTRKINDMITRRRNLS</sequence>